<evidence type="ECO:0000313" key="4">
    <source>
        <dbReference type="EMBL" id="KAK2155201.1"/>
    </source>
</evidence>
<dbReference type="GO" id="GO:0036064">
    <property type="term" value="C:ciliary basal body"/>
    <property type="evidence" value="ECO:0007669"/>
    <property type="project" value="TreeGrafter"/>
</dbReference>
<feature type="coiled-coil region" evidence="1">
    <location>
        <begin position="1"/>
        <end position="38"/>
    </location>
</feature>
<feature type="region of interest" description="Disordered" evidence="2">
    <location>
        <begin position="1199"/>
        <end position="1219"/>
    </location>
</feature>
<feature type="region of interest" description="Disordered" evidence="2">
    <location>
        <begin position="123"/>
        <end position="154"/>
    </location>
</feature>
<dbReference type="InterPro" id="IPR024138">
    <property type="entry name" value="Pericentriolar_Pcm1"/>
</dbReference>
<feature type="domain" description="Pericentriolar material 1 protein C-terminal" evidence="3">
    <location>
        <begin position="819"/>
        <end position="1141"/>
    </location>
</feature>
<dbReference type="GO" id="GO:0071539">
    <property type="term" value="P:protein localization to centrosome"/>
    <property type="evidence" value="ECO:0007669"/>
    <property type="project" value="InterPro"/>
</dbReference>
<comment type="caution">
    <text evidence="4">The sequence shown here is derived from an EMBL/GenBank/DDBJ whole genome shotgun (WGS) entry which is preliminary data.</text>
</comment>
<feature type="compositionally biased region" description="Polar residues" evidence="2">
    <location>
        <begin position="1102"/>
        <end position="1112"/>
    </location>
</feature>
<feature type="compositionally biased region" description="Low complexity" evidence="2">
    <location>
        <begin position="784"/>
        <end position="796"/>
    </location>
</feature>
<keyword evidence="5" id="KW-1185">Reference proteome</keyword>
<dbReference type="Pfam" id="PF15717">
    <property type="entry name" value="PCM1_C"/>
    <property type="match status" value="2"/>
</dbReference>
<dbReference type="AlphaFoldDB" id="A0AAD9N4Z2"/>
<sequence>MAEQRFELEQLMEEKRKLLALQENLQRLHDELPRITQNDVSAATTRQAAASVRQQEHAQVQTENDPSVLNTEVKSISETTQVTFGEPLETVISNEELYGRMRQQRILREELREKKKELENFMKKDRPKRHYFRNQDNQSDNISYSNKSDQYGASASEDVTMATWGGSTAGNMESIEENDSREGQGVEDCNDGYPNDGIIQVEEEEEANDQSEDRVTYTVEDDFSNKRMHGLPAVGSPCGHNGNRKGGKGAPFVSTGAAANYSYSQWAANQHTVLNNARRPAFEQSKLGRARRMPPRKDKAVEDEINSLKEQVQYLTSLIQNKPELASSQLFPSQLGPSMTSPGLFSPFPSSYPNQAYDRQLLSAMEEMRERISMLERNSIYLEPWHQRSWPHHPGCIPSGSMPLAGHSVPVVQNYDTPPMSNESIALDQAPSVRPCPPNVGFVDLYAPSVPSSSYAYRNWANTRQREPTSVDRPAGYSEKHDEAGEGIRSCHTVSVESQHTSSYSMAAQEMPTSLVHSADNIPIETVHAVNEQAIRERGRTRMRSSRSDETMAASTFLTNKEKKAYDKQFTCDRAKDDIVIACRFSTPMRLATGAHLAEQQLSEDLLVDPGQRPSNEAVMSAQTVSSVAGSDGDVEQYRAYVHASTKTPDDAESDASNDIRAFEALRETIYAEVATLISQNETRPHFLIKLFRELQHLDSDYLRQRVLYAIQDLVLKRLTEDNIACNQVSGNRHNNLAPAPEDLTPSESLLSTEDGNKDDNGDINSRGAESVNSDRFDYAENVDTSSSLSTPTSTDTHSDQPFAGDSLGDTVIHMEKHPGIDTHQLDVQIKDIMKEIMPVLKEHMDEICSQHLLQYIKRLVMLLMKQHDEEHEMARFFHGQLGTLLQDALAKFEGRRLRDCGEDLLVDMSEILFNELAFFRLMQGLDNPKAKVKASLQQWQQNEPTILIDNTASAREESKELKTSRTNHQHETFCSPGQEEDDIHSSSSSESPAQNGQIEDEDGQQLASMKGSSEGYILPFGLKQDQDSGETSYFSAMKIELAPSETKPYTRIGSDEDDEGDDEAANNEEPSDTAVSRDAQNGIMDDSSSADEQLKNDKLIQDSTNGDSTVLKQEQPKEEKSEEAPTTTNNPESSEQEKEKDDDDTEKEAASGTDGKINNSELTIDDLPTKLTGLSEEELAGKMAAEQEANQITEAMASAVPPGGTPLAGDPEAVNGPA</sequence>
<feature type="compositionally biased region" description="Acidic residues" evidence="2">
    <location>
        <begin position="1056"/>
        <end position="1072"/>
    </location>
</feature>
<protein>
    <recommendedName>
        <fullName evidence="3">Pericentriolar material 1 protein C-terminal domain-containing protein</fullName>
    </recommendedName>
</protein>
<feature type="region of interest" description="Disordered" evidence="2">
    <location>
        <begin position="167"/>
        <end position="189"/>
    </location>
</feature>
<gene>
    <name evidence="4" type="ORF">LSH36_246g02074</name>
</gene>
<dbReference type="PANTHER" id="PTHR14164:SF12">
    <property type="entry name" value="PERICENTRIOLAR MATERIAL 1 PROTEIN"/>
    <property type="match status" value="1"/>
</dbReference>
<accession>A0AAD9N4Z2</accession>
<feature type="region of interest" description="Disordered" evidence="2">
    <location>
        <begin position="729"/>
        <end position="807"/>
    </location>
</feature>
<feature type="compositionally biased region" description="Basic and acidic residues" evidence="2">
    <location>
        <begin position="1115"/>
        <end position="1124"/>
    </location>
</feature>
<dbReference type="GO" id="GO:0034454">
    <property type="term" value="P:microtubule anchoring at centrosome"/>
    <property type="evidence" value="ECO:0007669"/>
    <property type="project" value="InterPro"/>
</dbReference>
<reference evidence="4" key="1">
    <citation type="journal article" date="2023" name="Mol. Biol. Evol.">
        <title>Third-Generation Sequencing Reveals the Adaptive Role of the Epigenome in Three Deep-Sea Polychaetes.</title>
        <authorList>
            <person name="Perez M."/>
            <person name="Aroh O."/>
            <person name="Sun Y."/>
            <person name="Lan Y."/>
            <person name="Juniper S.K."/>
            <person name="Young C.R."/>
            <person name="Angers B."/>
            <person name="Qian P.Y."/>
        </authorList>
    </citation>
    <scope>NUCLEOTIDE SEQUENCE</scope>
    <source>
        <strain evidence="4">P08H-3</strain>
    </source>
</reference>
<evidence type="ECO:0000259" key="3">
    <source>
        <dbReference type="Pfam" id="PF15717"/>
    </source>
</evidence>
<keyword evidence="1" id="KW-0175">Coiled coil</keyword>
<proteinExistence type="predicted"/>
<dbReference type="PANTHER" id="PTHR14164">
    <property type="entry name" value="PERICENTRIOLAR MATERIAL 1-RELATED"/>
    <property type="match status" value="1"/>
</dbReference>
<name>A0AAD9N4Z2_9ANNE</name>
<evidence type="ECO:0000256" key="1">
    <source>
        <dbReference type="SAM" id="Coils"/>
    </source>
</evidence>
<feature type="compositionally biased region" description="Polar residues" evidence="2">
    <location>
        <begin position="134"/>
        <end position="153"/>
    </location>
</feature>
<dbReference type="InterPro" id="IPR031446">
    <property type="entry name" value="PCM1_C"/>
</dbReference>
<feature type="region of interest" description="Disordered" evidence="2">
    <location>
        <begin position="948"/>
        <end position="1176"/>
    </location>
</feature>
<feature type="domain" description="Pericentriolar material 1 protein C-terminal" evidence="3">
    <location>
        <begin position="657"/>
        <end position="817"/>
    </location>
</feature>
<evidence type="ECO:0000256" key="2">
    <source>
        <dbReference type="SAM" id="MobiDB-lite"/>
    </source>
</evidence>
<dbReference type="Proteomes" id="UP001208570">
    <property type="component" value="Unassembled WGS sequence"/>
</dbReference>
<dbReference type="GO" id="GO:1905515">
    <property type="term" value="P:non-motile cilium assembly"/>
    <property type="evidence" value="ECO:0007669"/>
    <property type="project" value="TreeGrafter"/>
</dbReference>
<evidence type="ECO:0000313" key="5">
    <source>
        <dbReference type="Proteomes" id="UP001208570"/>
    </source>
</evidence>
<feature type="compositionally biased region" description="Basic and acidic residues" evidence="2">
    <location>
        <begin position="955"/>
        <end position="972"/>
    </location>
</feature>
<organism evidence="4 5">
    <name type="scientific">Paralvinella palmiformis</name>
    <dbReference type="NCBI Taxonomy" id="53620"/>
    <lineage>
        <taxon>Eukaryota</taxon>
        <taxon>Metazoa</taxon>
        <taxon>Spiralia</taxon>
        <taxon>Lophotrochozoa</taxon>
        <taxon>Annelida</taxon>
        <taxon>Polychaeta</taxon>
        <taxon>Sedentaria</taxon>
        <taxon>Canalipalpata</taxon>
        <taxon>Terebellida</taxon>
        <taxon>Terebelliformia</taxon>
        <taxon>Alvinellidae</taxon>
        <taxon>Paralvinella</taxon>
    </lineage>
</organism>
<dbReference type="EMBL" id="JAODUP010000246">
    <property type="protein sequence ID" value="KAK2155201.1"/>
    <property type="molecule type" value="Genomic_DNA"/>
</dbReference>
<feature type="region of interest" description="Disordered" evidence="2">
    <location>
        <begin position="464"/>
        <end position="487"/>
    </location>
</feature>
<dbReference type="GO" id="GO:0034451">
    <property type="term" value="C:centriolar satellite"/>
    <property type="evidence" value="ECO:0007669"/>
    <property type="project" value="TreeGrafter"/>
</dbReference>